<dbReference type="InterPro" id="IPR009057">
    <property type="entry name" value="Homeodomain-like_sf"/>
</dbReference>
<reference evidence="3 4" key="1">
    <citation type="submission" date="2018-12" db="EMBL/GenBank/DDBJ databases">
        <authorList>
            <consortium name="Pathogen Informatics"/>
        </authorList>
    </citation>
    <scope>NUCLEOTIDE SEQUENCE [LARGE SCALE GENOMIC DNA]</scope>
    <source>
        <strain evidence="3 4">NCTC10036</strain>
    </source>
</reference>
<dbReference type="SUPFAM" id="SSF53697">
    <property type="entry name" value="SIS domain"/>
    <property type="match status" value="1"/>
</dbReference>
<dbReference type="PROSITE" id="PS51071">
    <property type="entry name" value="HTH_RPIR"/>
    <property type="match status" value="1"/>
</dbReference>
<dbReference type="PANTHER" id="PTHR30514:SF18">
    <property type="entry name" value="RPIR-FAMILY TRANSCRIPTIONAL REGULATOR"/>
    <property type="match status" value="1"/>
</dbReference>
<proteinExistence type="predicted"/>
<dbReference type="AlphaFoldDB" id="A0A3S4WRH7"/>
<dbReference type="GO" id="GO:1901135">
    <property type="term" value="P:carbohydrate derivative metabolic process"/>
    <property type="evidence" value="ECO:0007669"/>
    <property type="project" value="InterPro"/>
</dbReference>
<dbReference type="InterPro" id="IPR046348">
    <property type="entry name" value="SIS_dom_sf"/>
</dbReference>
<protein>
    <submittedName>
        <fullName evidence="3">Bifunctional glucokinase/RpiR family transcriptional regulator</fullName>
    </submittedName>
    <submittedName>
        <fullName evidence="2">MurR/RpiR family transcriptional regulator HpxU</fullName>
    </submittedName>
</protein>
<dbReference type="Gene3D" id="3.40.50.10490">
    <property type="entry name" value="Glucose-6-phosphate isomerase like protein, domain 1"/>
    <property type="match status" value="1"/>
</dbReference>
<name>A0A3S4WRH7_SERRU</name>
<dbReference type="EMBL" id="JADULK010000001">
    <property type="protein sequence ID" value="MBH1928661.1"/>
    <property type="molecule type" value="Genomic_DNA"/>
</dbReference>
<keyword evidence="5" id="KW-1185">Reference proteome</keyword>
<dbReference type="Proteomes" id="UP000281904">
    <property type="component" value="Chromosome"/>
</dbReference>
<dbReference type="SUPFAM" id="SSF46689">
    <property type="entry name" value="Homeodomain-like"/>
    <property type="match status" value="1"/>
</dbReference>
<dbReference type="EMBL" id="LR134493">
    <property type="protein sequence ID" value="VEI71921.1"/>
    <property type="molecule type" value="Genomic_DNA"/>
</dbReference>
<dbReference type="InterPro" id="IPR047640">
    <property type="entry name" value="RpiR-like"/>
</dbReference>
<evidence type="ECO:0000313" key="5">
    <source>
        <dbReference type="Proteomes" id="UP000624159"/>
    </source>
</evidence>
<gene>
    <name evidence="2" type="primary">hpxU</name>
    <name evidence="2" type="ORF">I5U13_03130</name>
    <name evidence="3" type="ORF">NCTC10036_04518</name>
</gene>
<dbReference type="GO" id="GO:0003700">
    <property type="term" value="F:DNA-binding transcription factor activity"/>
    <property type="evidence" value="ECO:0007669"/>
    <property type="project" value="InterPro"/>
</dbReference>
<dbReference type="Gene3D" id="1.10.10.10">
    <property type="entry name" value="Winged helix-like DNA-binding domain superfamily/Winged helix DNA-binding domain"/>
    <property type="match status" value="1"/>
</dbReference>
<dbReference type="InterPro" id="IPR000281">
    <property type="entry name" value="HTH_RpiR"/>
</dbReference>
<dbReference type="Pfam" id="PF01380">
    <property type="entry name" value="SIS"/>
    <property type="match status" value="1"/>
</dbReference>
<keyword evidence="3" id="KW-0418">Kinase</keyword>
<dbReference type="Proteomes" id="UP000624159">
    <property type="component" value="Unassembled WGS sequence"/>
</dbReference>
<organism evidence="3 4">
    <name type="scientific">Serratia rubidaea</name>
    <name type="common">Serratia marinorubra</name>
    <dbReference type="NCBI Taxonomy" id="61652"/>
    <lineage>
        <taxon>Bacteria</taxon>
        <taxon>Pseudomonadati</taxon>
        <taxon>Pseudomonadota</taxon>
        <taxon>Gammaproteobacteria</taxon>
        <taxon>Enterobacterales</taxon>
        <taxon>Yersiniaceae</taxon>
        <taxon>Serratia</taxon>
    </lineage>
</organism>
<evidence type="ECO:0000313" key="2">
    <source>
        <dbReference type="EMBL" id="MBH1928661.1"/>
    </source>
</evidence>
<dbReference type="InterPro" id="IPR036388">
    <property type="entry name" value="WH-like_DNA-bd_sf"/>
</dbReference>
<feature type="domain" description="HTH rpiR-type" evidence="1">
    <location>
        <begin position="2"/>
        <end position="78"/>
    </location>
</feature>
<evidence type="ECO:0000259" key="1">
    <source>
        <dbReference type="PROSITE" id="PS51071"/>
    </source>
</evidence>
<evidence type="ECO:0000313" key="4">
    <source>
        <dbReference type="Proteomes" id="UP000281904"/>
    </source>
</evidence>
<sequence>MQQLDERLKAQYAALSPQEQRVADFIFDHFNDLISYNSAELARLSGVSKATVSRLFKRLGYDKYKDMRDELRTLRQSGMPLTDNRDAVQGNTLLARHYKQEMANLTQWVNAIDAQQFAAAIDGLANARRIIIIGMRNAYPVALHLRQQLLQARGQVLLLPQPGQSLSEELVDASAEDLVVMVAFRRRPRIVRPLLQQLQTDGVPVLLLCEPQAQALFPLARWQLCAPLDSVSAYDSYAAANSLINLLANALLHQLLDSGRPRIHHIATLYQQLDELEQR</sequence>
<reference evidence="2 5" key="2">
    <citation type="submission" date="2020-11" db="EMBL/GenBank/DDBJ databases">
        <title>Enhanced detection system for hospital associated transmission using whole genome sequencing surveillance.</title>
        <authorList>
            <person name="Harrison L.H."/>
            <person name="Van Tyne D."/>
            <person name="Marsh J.W."/>
            <person name="Griffith M.P."/>
            <person name="Snyder D.J."/>
            <person name="Cooper V.S."/>
            <person name="Mustapha M."/>
        </authorList>
    </citation>
    <scope>NUCLEOTIDE SEQUENCE [LARGE SCALE GENOMIC DNA]</scope>
    <source>
        <strain evidence="2 5">SER00230</strain>
    </source>
</reference>
<dbReference type="RefSeq" id="WP_126533194.1">
    <property type="nucleotide sequence ID" value="NZ_JADULK010000001.1"/>
</dbReference>
<evidence type="ECO:0000313" key="3">
    <source>
        <dbReference type="EMBL" id="VEI71921.1"/>
    </source>
</evidence>
<dbReference type="GO" id="GO:0016301">
    <property type="term" value="F:kinase activity"/>
    <property type="evidence" value="ECO:0007669"/>
    <property type="project" value="UniProtKB-KW"/>
</dbReference>
<dbReference type="Pfam" id="PF01418">
    <property type="entry name" value="HTH_6"/>
    <property type="match status" value="1"/>
</dbReference>
<dbReference type="GO" id="GO:0097367">
    <property type="term" value="F:carbohydrate derivative binding"/>
    <property type="evidence" value="ECO:0007669"/>
    <property type="project" value="InterPro"/>
</dbReference>
<dbReference type="PANTHER" id="PTHR30514">
    <property type="entry name" value="GLUCOKINASE"/>
    <property type="match status" value="1"/>
</dbReference>
<dbReference type="GO" id="GO:0003677">
    <property type="term" value="F:DNA binding"/>
    <property type="evidence" value="ECO:0007669"/>
    <property type="project" value="InterPro"/>
</dbReference>
<accession>A0A3S4WRH7</accession>
<keyword evidence="3" id="KW-0808">Transferase</keyword>
<dbReference type="InterPro" id="IPR001347">
    <property type="entry name" value="SIS_dom"/>
</dbReference>